<dbReference type="InterPro" id="IPR032675">
    <property type="entry name" value="LRR_dom_sf"/>
</dbReference>
<dbReference type="PROSITE" id="PS00107">
    <property type="entry name" value="PROTEIN_KINASE_ATP"/>
    <property type="match status" value="1"/>
</dbReference>
<keyword evidence="12 16" id="KW-0472">Membrane</keyword>
<dbReference type="Pfam" id="PF13855">
    <property type="entry name" value="LRR_8"/>
    <property type="match status" value="1"/>
</dbReference>
<evidence type="ECO:0000259" key="17">
    <source>
        <dbReference type="PROSITE" id="PS50011"/>
    </source>
</evidence>
<dbReference type="GO" id="GO:0016020">
    <property type="term" value="C:membrane"/>
    <property type="evidence" value="ECO:0007669"/>
    <property type="project" value="UniProtKB-SubCell"/>
</dbReference>
<keyword evidence="4" id="KW-0433">Leucine-rich repeat</keyword>
<dbReference type="AlphaFoldDB" id="A0A9D4UMC1"/>
<evidence type="ECO:0000256" key="2">
    <source>
        <dbReference type="ARBA" id="ARBA00012513"/>
    </source>
</evidence>
<keyword evidence="10 15" id="KW-0067">ATP-binding</keyword>
<evidence type="ECO:0000256" key="1">
    <source>
        <dbReference type="ARBA" id="ARBA00004370"/>
    </source>
</evidence>
<accession>A0A9D4UMC1</accession>
<keyword evidence="8 15" id="KW-0547">Nucleotide-binding</keyword>
<dbReference type="GO" id="GO:0005524">
    <property type="term" value="F:ATP binding"/>
    <property type="evidence" value="ECO:0007669"/>
    <property type="project" value="UniProtKB-UniRule"/>
</dbReference>
<evidence type="ECO:0000256" key="8">
    <source>
        <dbReference type="ARBA" id="ARBA00022741"/>
    </source>
</evidence>
<comment type="subcellular location">
    <subcellularLocation>
        <location evidence="1">Membrane</location>
    </subcellularLocation>
</comment>
<name>A0A9D4UMC1_ADICA</name>
<keyword evidence="11 16" id="KW-1133">Transmembrane helix</keyword>
<dbReference type="FunFam" id="3.80.10.10:FF:000383">
    <property type="entry name" value="Leucine-rich repeat receptor protein kinase EMS1"/>
    <property type="match status" value="1"/>
</dbReference>
<feature type="binding site" evidence="15">
    <location>
        <position position="351"/>
    </location>
    <ligand>
        <name>ATP</name>
        <dbReference type="ChEBI" id="CHEBI:30616"/>
    </ligand>
</feature>
<keyword evidence="7" id="KW-0677">Repeat</keyword>
<dbReference type="PROSITE" id="PS00108">
    <property type="entry name" value="PROTEIN_KINASE_ST"/>
    <property type="match status" value="1"/>
</dbReference>
<comment type="catalytic activity">
    <reaction evidence="13">
        <text>L-threonyl-[protein] + ATP = O-phospho-L-threonyl-[protein] + ADP + H(+)</text>
        <dbReference type="Rhea" id="RHEA:46608"/>
        <dbReference type="Rhea" id="RHEA-COMP:11060"/>
        <dbReference type="Rhea" id="RHEA-COMP:11605"/>
        <dbReference type="ChEBI" id="CHEBI:15378"/>
        <dbReference type="ChEBI" id="CHEBI:30013"/>
        <dbReference type="ChEBI" id="CHEBI:30616"/>
        <dbReference type="ChEBI" id="CHEBI:61977"/>
        <dbReference type="ChEBI" id="CHEBI:456216"/>
        <dbReference type="EC" id="2.7.11.1"/>
    </reaction>
</comment>
<dbReference type="InterPro" id="IPR051420">
    <property type="entry name" value="Ser_Thr_Kinases_DiverseReg"/>
</dbReference>
<dbReference type="InterPro" id="IPR011009">
    <property type="entry name" value="Kinase-like_dom_sf"/>
</dbReference>
<comment type="caution">
    <text evidence="18">The sequence shown here is derived from an EMBL/GenBank/DDBJ whole genome shotgun (WGS) entry which is preliminary data.</text>
</comment>
<keyword evidence="9" id="KW-0418">Kinase</keyword>
<evidence type="ECO:0000313" key="19">
    <source>
        <dbReference type="Proteomes" id="UP000886520"/>
    </source>
</evidence>
<dbReference type="Gene3D" id="1.10.510.10">
    <property type="entry name" value="Transferase(Phosphotransferase) domain 1"/>
    <property type="match status" value="1"/>
</dbReference>
<evidence type="ECO:0000313" key="18">
    <source>
        <dbReference type="EMBL" id="KAI5070141.1"/>
    </source>
</evidence>
<keyword evidence="6 16" id="KW-0812">Transmembrane</keyword>
<keyword evidence="19" id="KW-1185">Reference proteome</keyword>
<evidence type="ECO:0000256" key="16">
    <source>
        <dbReference type="SAM" id="Phobius"/>
    </source>
</evidence>
<dbReference type="SUPFAM" id="SSF52058">
    <property type="entry name" value="L domain-like"/>
    <property type="match status" value="1"/>
</dbReference>
<dbReference type="PANTHER" id="PTHR48005:SF13">
    <property type="entry name" value="SERINE_THREONINE-PROTEIN KINASE DDB_G0278509-RELATED"/>
    <property type="match status" value="1"/>
</dbReference>
<dbReference type="OrthoDB" id="1724816at2759"/>
<dbReference type="PROSITE" id="PS50011">
    <property type="entry name" value="PROTEIN_KINASE_DOM"/>
    <property type="match status" value="1"/>
</dbReference>
<dbReference type="InterPro" id="IPR001611">
    <property type="entry name" value="Leu-rich_rpt"/>
</dbReference>
<evidence type="ECO:0000256" key="12">
    <source>
        <dbReference type="ARBA" id="ARBA00023136"/>
    </source>
</evidence>
<evidence type="ECO:0000256" key="10">
    <source>
        <dbReference type="ARBA" id="ARBA00022840"/>
    </source>
</evidence>
<evidence type="ECO:0000256" key="11">
    <source>
        <dbReference type="ARBA" id="ARBA00022989"/>
    </source>
</evidence>
<dbReference type="EC" id="2.7.11.1" evidence="2"/>
<dbReference type="InterPro" id="IPR017441">
    <property type="entry name" value="Protein_kinase_ATP_BS"/>
</dbReference>
<evidence type="ECO:0000256" key="3">
    <source>
        <dbReference type="ARBA" id="ARBA00022527"/>
    </source>
</evidence>
<keyword evidence="3" id="KW-0723">Serine/threonine-protein kinase</keyword>
<dbReference type="InterPro" id="IPR000719">
    <property type="entry name" value="Prot_kinase_dom"/>
</dbReference>
<dbReference type="EMBL" id="JABFUD020000014">
    <property type="protein sequence ID" value="KAI5070141.1"/>
    <property type="molecule type" value="Genomic_DNA"/>
</dbReference>
<evidence type="ECO:0000256" key="9">
    <source>
        <dbReference type="ARBA" id="ARBA00022777"/>
    </source>
</evidence>
<dbReference type="SMART" id="SM00220">
    <property type="entry name" value="S_TKc"/>
    <property type="match status" value="1"/>
</dbReference>
<dbReference type="Pfam" id="PF07714">
    <property type="entry name" value="PK_Tyr_Ser-Thr"/>
    <property type="match status" value="1"/>
</dbReference>
<dbReference type="PRINTS" id="PR00019">
    <property type="entry name" value="LEURICHRPT"/>
</dbReference>
<dbReference type="SUPFAM" id="SSF56112">
    <property type="entry name" value="Protein kinase-like (PK-like)"/>
    <property type="match status" value="1"/>
</dbReference>
<evidence type="ECO:0000256" key="5">
    <source>
        <dbReference type="ARBA" id="ARBA00022679"/>
    </source>
</evidence>
<feature type="domain" description="Protein kinase" evidence="17">
    <location>
        <begin position="323"/>
        <end position="636"/>
    </location>
</feature>
<dbReference type="InterPro" id="IPR001245">
    <property type="entry name" value="Ser-Thr/Tyr_kinase_cat_dom"/>
</dbReference>
<dbReference type="Proteomes" id="UP000886520">
    <property type="component" value="Chromosome 14"/>
</dbReference>
<reference evidence="18" key="1">
    <citation type="submission" date="2021-01" db="EMBL/GenBank/DDBJ databases">
        <title>Adiantum capillus-veneris genome.</title>
        <authorList>
            <person name="Fang Y."/>
            <person name="Liao Q."/>
        </authorList>
    </citation>
    <scope>NUCLEOTIDE SEQUENCE</scope>
    <source>
        <strain evidence="18">H3</strain>
        <tissue evidence="18">Leaf</tissue>
    </source>
</reference>
<evidence type="ECO:0000256" key="6">
    <source>
        <dbReference type="ARBA" id="ARBA00022692"/>
    </source>
</evidence>
<feature type="transmembrane region" description="Helical" evidence="16">
    <location>
        <begin position="260"/>
        <end position="280"/>
    </location>
</feature>
<sequence>MATTLGSGQLLVYTVYTVTVIISGNLCTSRCQGESLNISDCGNSTSCQSECMEAFTRSVVNVTSVSIAQPCADALCLGVQLWHQNDGQLWSLRLPNAGLAGNPFPPGLSKCNSSLQDLELPSNFFSGPLPSDLCRRLPYLTELDLSHNQFSGPIPSSLKACLYLNSLSLQGNRFSGPIPSELASLPRLRLLNLSGNSLSGPIPSSFYSISSSSSSSSPSSSLESLASKFPASAFTGNPGLCGPPLPIMCTDYGQFPHSSILIIVIAFLLLICLLVLGFILDIHHRLVIGSKDASATASFPVELMFDSHLRLSWKSLQQATSGFSHANILGVGGSATVYKGQLPNDQMIAIKVLQKEDNTLLYSTDLQNQFLTELDVLGKLRHRNLVRILGYCFNMNNTMAIILDFMPMGSLEAFLHNNRALPEMQCSKTDWDARFQILRGIAEGLAYLHHEYDGTRCVIHGDLKPGNVLLDAEMEAHIADFGLARMVRATNTTSVPTPSRQRVLANGHWWSFGYTAPECAQQGVVSRKSDVFSFGVTMLKVLTGERPSSAKLEEGQTLADWVGEALARGSGAIDAVVASELKKGNYINYWKEEIGATLKLACTCTSYQPSARPDMHQVLALLQNLAPSESRQNPHLQIPSLLYNEDESRLLTSNSHQAI</sequence>
<evidence type="ECO:0000256" key="14">
    <source>
        <dbReference type="ARBA" id="ARBA00048679"/>
    </source>
</evidence>
<evidence type="ECO:0000256" key="7">
    <source>
        <dbReference type="ARBA" id="ARBA00022737"/>
    </source>
</evidence>
<proteinExistence type="predicted"/>
<comment type="catalytic activity">
    <reaction evidence="14">
        <text>L-seryl-[protein] + ATP = O-phospho-L-seryl-[protein] + ADP + H(+)</text>
        <dbReference type="Rhea" id="RHEA:17989"/>
        <dbReference type="Rhea" id="RHEA-COMP:9863"/>
        <dbReference type="Rhea" id="RHEA-COMP:11604"/>
        <dbReference type="ChEBI" id="CHEBI:15378"/>
        <dbReference type="ChEBI" id="CHEBI:29999"/>
        <dbReference type="ChEBI" id="CHEBI:30616"/>
        <dbReference type="ChEBI" id="CHEBI:83421"/>
        <dbReference type="ChEBI" id="CHEBI:456216"/>
        <dbReference type="EC" id="2.7.11.1"/>
    </reaction>
</comment>
<dbReference type="GO" id="GO:0004674">
    <property type="term" value="F:protein serine/threonine kinase activity"/>
    <property type="evidence" value="ECO:0007669"/>
    <property type="project" value="UniProtKB-KW"/>
</dbReference>
<evidence type="ECO:0000256" key="4">
    <source>
        <dbReference type="ARBA" id="ARBA00022614"/>
    </source>
</evidence>
<gene>
    <name evidence="18" type="ORF">GOP47_0014484</name>
</gene>
<organism evidence="18 19">
    <name type="scientific">Adiantum capillus-veneris</name>
    <name type="common">Maidenhair fern</name>
    <dbReference type="NCBI Taxonomy" id="13818"/>
    <lineage>
        <taxon>Eukaryota</taxon>
        <taxon>Viridiplantae</taxon>
        <taxon>Streptophyta</taxon>
        <taxon>Embryophyta</taxon>
        <taxon>Tracheophyta</taxon>
        <taxon>Polypodiopsida</taxon>
        <taxon>Polypodiidae</taxon>
        <taxon>Polypodiales</taxon>
        <taxon>Pteridineae</taxon>
        <taxon>Pteridaceae</taxon>
        <taxon>Vittarioideae</taxon>
        <taxon>Adiantum</taxon>
    </lineage>
</organism>
<keyword evidence="5" id="KW-0808">Transferase</keyword>
<dbReference type="Gene3D" id="3.80.10.10">
    <property type="entry name" value="Ribonuclease Inhibitor"/>
    <property type="match status" value="1"/>
</dbReference>
<dbReference type="Gene3D" id="3.30.200.20">
    <property type="entry name" value="Phosphorylase Kinase, domain 1"/>
    <property type="match status" value="1"/>
</dbReference>
<dbReference type="InterPro" id="IPR008271">
    <property type="entry name" value="Ser/Thr_kinase_AS"/>
</dbReference>
<evidence type="ECO:0000256" key="15">
    <source>
        <dbReference type="PROSITE-ProRule" id="PRU10141"/>
    </source>
</evidence>
<evidence type="ECO:0000256" key="13">
    <source>
        <dbReference type="ARBA" id="ARBA00047899"/>
    </source>
</evidence>
<dbReference type="FunFam" id="1.10.510.10:FF:001023">
    <property type="entry name" value="Os07g0541700 protein"/>
    <property type="match status" value="1"/>
</dbReference>
<protein>
    <recommendedName>
        <fullName evidence="2">non-specific serine/threonine protein kinase</fullName>
        <ecNumber evidence="2">2.7.11.1</ecNumber>
    </recommendedName>
</protein>
<dbReference type="PANTHER" id="PTHR48005">
    <property type="entry name" value="LEUCINE RICH REPEAT KINASE 2"/>
    <property type="match status" value="1"/>
</dbReference>